<feature type="non-terminal residue" evidence="1">
    <location>
        <position position="1"/>
    </location>
</feature>
<reference evidence="1 2" key="1">
    <citation type="journal article" date="2019" name="Sci. Rep.">
        <title>A high-quality genome of Eragrostis curvula grass provides insights into Poaceae evolution and supports new strategies to enhance forage quality.</title>
        <authorList>
            <person name="Carballo J."/>
            <person name="Santos B.A.C.M."/>
            <person name="Zappacosta D."/>
            <person name="Garbus I."/>
            <person name="Selva J.P."/>
            <person name="Gallo C.A."/>
            <person name="Diaz A."/>
            <person name="Albertini E."/>
            <person name="Caccamo M."/>
            <person name="Echenique V."/>
        </authorList>
    </citation>
    <scope>NUCLEOTIDE SEQUENCE [LARGE SCALE GENOMIC DNA]</scope>
    <source>
        <strain evidence="2">cv. Victoria</strain>
        <tissue evidence="1">Leaf</tissue>
    </source>
</reference>
<accession>A0A5J9SXS9</accession>
<feature type="non-terminal residue" evidence="1">
    <location>
        <position position="505"/>
    </location>
</feature>
<sequence length="505" mass="56113">MQPPILLGPPTNTFIRACIPVVDYDVKLVLGLPDACFSKLRPSTAVSLAMNIVKGILKLSRTAEITLDYVESLLVKEYDGKMSIKDKEAFKVAVVLFVDAYLFSPSSGQAKINNSVCPYLVNPNSIDKVNWSAYVLRAVKEASRKVKKSLASGNKSVSLDCCLILLQVRPAEQVIYSRSGKNIPTKSSCSEQAAQHEMGVSYVTLKLQELKAEFDECTRVYRENVDKLFVEFESSISGCDKDYCARTLQDEADLSITSTTAFNVLDGDLASSPICRVKHVDSPSANGSRTCISVESSSPAGSIANSDYGGFSMGPTFDKSATREPEKVLDCLFSLDHSPIGGKCISEVSEALSKCTFAENDLYPKQYPVSPFNLMLDEPTQSKRSIMTLVNCLPIMCDEDKKRVWFIHDTPSNITIDGSKLHREFTTSDDFSETVVDAFVRLFIQKDDIMYTGETEKRWRHFLPSTWSGLIMKRGKYAWEHRARNMFSGSHLSFSGSHNQLQVAR</sequence>
<protein>
    <submittedName>
        <fullName evidence="1">Uncharacterized protein</fullName>
    </submittedName>
</protein>
<name>A0A5J9SXS9_9POAL</name>
<gene>
    <name evidence="1" type="ORF">EJB05_50642</name>
</gene>
<proteinExistence type="predicted"/>
<dbReference type="AlphaFoldDB" id="A0A5J9SXS9"/>
<evidence type="ECO:0000313" key="1">
    <source>
        <dbReference type="EMBL" id="TVU03795.1"/>
    </source>
</evidence>
<dbReference type="Proteomes" id="UP000324897">
    <property type="component" value="Unassembled WGS sequence"/>
</dbReference>
<keyword evidence="2" id="KW-1185">Reference proteome</keyword>
<evidence type="ECO:0000313" key="2">
    <source>
        <dbReference type="Proteomes" id="UP000324897"/>
    </source>
</evidence>
<comment type="caution">
    <text evidence="1">The sequence shown here is derived from an EMBL/GenBank/DDBJ whole genome shotgun (WGS) entry which is preliminary data.</text>
</comment>
<dbReference type="Gramene" id="TVU03795">
    <property type="protein sequence ID" value="TVU03795"/>
    <property type="gene ID" value="EJB05_50642"/>
</dbReference>
<organism evidence="1 2">
    <name type="scientific">Eragrostis curvula</name>
    <name type="common">weeping love grass</name>
    <dbReference type="NCBI Taxonomy" id="38414"/>
    <lineage>
        <taxon>Eukaryota</taxon>
        <taxon>Viridiplantae</taxon>
        <taxon>Streptophyta</taxon>
        <taxon>Embryophyta</taxon>
        <taxon>Tracheophyta</taxon>
        <taxon>Spermatophyta</taxon>
        <taxon>Magnoliopsida</taxon>
        <taxon>Liliopsida</taxon>
        <taxon>Poales</taxon>
        <taxon>Poaceae</taxon>
        <taxon>PACMAD clade</taxon>
        <taxon>Chloridoideae</taxon>
        <taxon>Eragrostideae</taxon>
        <taxon>Eragrostidinae</taxon>
        <taxon>Eragrostis</taxon>
    </lineage>
</organism>
<dbReference type="OrthoDB" id="10682162at2759"/>
<dbReference type="EMBL" id="RWGY01000140">
    <property type="protein sequence ID" value="TVU03795.1"/>
    <property type="molecule type" value="Genomic_DNA"/>
</dbReference>